<reference evidence="2 3" key="1">
    <citation type="submission" date="2016-06" db="EMBL/GenBank/DDBJ databases">
        <title>Comparative genomics of the ectomycorrhizal sister species Rhizopogon vinicolor and Rhizopogon vesiculosus (Basidiomycota: Boletales) reveals a divergence of the mating type B locus.</title>
        <authorList>
            <consortium name="DOE Joint Genome Institute"/>
            <person name="Mujic A.B."/>
            <person name="Kuo A."/>
            <person name="Tritt A."/>
            <person name="Lipzen A."/>
            <person name="Chen C."/>
            <person name="Johnson J."/>
            <person name="Sharma A."/>
            <person name="Barry K."/>
            <person name="Grigoriev I.V."/>
            <person name="Spatafora J.W."/>
        </authorList>
    </citation>
    <scope>NUCLEOTIDE SEQUENCE [LARGE SCALE GENOMIC DNA]</scope>
    <source>
        <strain evidence="2 3">AM-OR11-026</strain>
    </source>
</reference>
<sequence length="89" mass="9451">MPSSTSADDELPNALLATTTATATLLCPRTIQNKRIQSPLGISFTAPSRRRECSGKESESDRERMWSDGSPSSSSGNTDVTVANATCDD</sequence>
<evidence type="ECO:0000256" key="1">
    <source>
        <dbReference type="SAM" id="MobiDB-lite"/>
    </source>
</evidence>
<dbReference type="OrthoDB" id="5396103at2759"/>
<proteinExistence type="predicted"/>
<feature type="compositionally biased region" description="Basic and acidic residues" evidence="1">
    <location>
        <begin position="49"/>
        <end position="66"/>
    </location>
</feature>
<dbReference type="STRING" id="1314800.A0A1B7MJ82"/>
<feature type="compositionally biased region" description="Low complexity" evidence="1">
    <location>
        <begin position="67"/>
        <end position="76"/>
    </location>
</feature>
<feature type="region of interest" description="Disordered" evidence="1">
    <location>
        <begin position="42"/>
        <end position="89"/>
    </location>
</feature>
<evidence type="ECO:0000313" key="3">
    <source>
        <dbReference type="Proteomes" id="UP000092154"/>
    </source>
</evidence>
<dbReference type="EMBL" id="KV448951">
    <property type="protein sequence ID" value="OAX32649.1"/>
    <property type="molecule type" value="Genomic_DNA"/>
</dbReference>
<feature type="compositionally biased region" description="Polar residues" evidence="1">
    <location>
        <begin position="77"/>
        <end position="89"/>
    </location>
</feature>
<organism evidence="2 3">
    <name type="scientific">Rhizopogon vinicolor AM-OR11-026</name>
    <dbReference type="NCBI Taxonomy" id="1314800"/>
    <lineage>
        <taxon>Eukaryota</taxon>
        <taxon>Fungi</taxon>
        <taxon>Dikarya</taxon>
        <taxon>Basidiomycota</taxon>
        <taxon>Agaricomycotina</taxon>
        <taxon>Agaricomycetes</taxon>
        <taxon>Agaricomycetidae</taxon>
        <taxon>Boletales</taxon>
        <taxon>Suillineae</taxon>
        <taxon>Rhizopogonaceae</taxon>
        <taxon>Rhizopogon</taxon>
    </lineage>
</organism>
<gene>
    <name evidence="2" type="ORF">K503DRAFT_592139</name>
</gene>
<dbReference type="AlphaFoldDB" id="A0A1B7MJ82"/>
<accession>A0A1B7MJ82</accession>
<dbReference type="Proteomes" id="UP000092154">
    <property type="component" value="Unassembled WGS sequence"/>
</dbReference>
<dbReference type="InParanoid" id="A0A1B7MJ82"/>
<protein>
    <submittedName>
        <fullName evidence="2">Uncharacterized protein</fullName>
    </submittedName>
</protein>
<keyword evidence="3" id="KW-1185">Reference proteome</keyword>
<name>A0A1B7MJ82_9AGAM</name>
<evidence type="ECO:0000313" key="2">
    <source>
        <dbReference type="EMBL" id="OAX32649.1"/>
    </source>
</evidence>